<protein>
    <submittedName>
        <fullName evidence="1">Uncharacterized protein</fullName>
    </submittedName>
</protein>
<dbReference type="EMBL" id="JADYXP020000024">
    <property type="protein sequence ID" value="KAL0101249.1"/>
    <property type="molecule type" value="Genomic_DNA"/>
</dbReference>
<dbReference type="Proteomes" id="UP001430953">
    <property type="component" value="Unassembled WGS sequence"/>
</dbReference>
<gene>
    <name evidence="1" type="ORF">PUN28_018798</name>
</gene>
<comment type="caution">
    <text evidence="1">The sequence shown here is derived from an EMBL/GenBank/DDBJ whole genome shotgun (WGS) entry which is preliminary data.</text>
</comment>
<proteinExistence type="predicted"/>
<evidence type="ECO:0000313" key="1">
    <source>
        <dbReference type="EMBL" id="KAL0101249.1"/>
    </source>
</evidence>
<name>A0AAW2EG34_9HYME</name>
<sequence>MSRPGTKRSLRDAARAAASQFCNLDLRFRLSTTFFRRVFVYCFGLDLTQSSLDCRNRRANRFAPPASRASSTLRTWNAKTAGQM</sequence>
<accession>A0AAW2EG34</accession>
<dbReference type="AlphaFoldDB" id="A0AAW2EG34"/>
<reference evidence="1 2" key="1">
    <citation type="submission" date="2023-03" db="EMBL/GenBank/DDBJ databases">
        <title>High recombination rates correlate with genetic variation in Cardiocondyla obscurior ants.</title>
        <authorList>
            <person name="Errbii M."/>
        </authorList>
    </citation>
    <scope>NUCLEOTIDE SEQUENCE [LARGE SCALE GENOMIC DNA]</scope>
    <source>
        <strain evidence="1">Alpha-2009</strain>
        <tissue evidence="1">Whole body</tissue>
    </source>
</reference>
<evidence type="ECO:0000313" key="2">
    <source>
        <dbReference type="Proteomes" id="UP001430953"/>
    </source>
</evidence>
<organism evidence="1 2">
    <name type="scientific">Cardiocondyla obscurior</name>
    <dbReference type="NCBI Taxonomy" id="286306"/>
    <lineage>
        <taxon>Eukaryota</taxon>
        <taxon>Metazoa</taxon>
        <taxon>Ecdysozoa</taxon>
        <taxon>Arthropoda</taxon>
        <taxon>Hexapoda</taxon>
        <taxon>Insecta</taxon>
        <taxon>Pterygota</taxon>
        <taxon>Neoptera</taxon>
        <taxon>Endopterygota</taxon>
        <taxon>Hymenoptera</taxon>
        <taxon>Apocrita</taxon>
        <taxon>Aculeata</taxon>
        <taxon>Formicoidea</taxon>
        <taxon>Formicidae</taxon>
        <taxon>Myrmicinae</taxon>
        <taxon>Cardiocondyla</taxon>
    </lineage>
</organism>
<keyword evidence="2" id="KW-1185">Reference proteome</keyword>